<dbReference type="PANTHER" id="PTHR43329">
    <property type="entry name" value="EPOXIDE HYDROLASE"/>
    <property type="match status" value="1"/>
</dbReference>
<dbReference type="GO" id="GO:0004301">
    <property type="term" value="F:epoxide hydrolase activity"/>
    <property type="evidence" value="ECO:0007669"/>
    <property type="project" value="UniProtKB-EC"/>
</dbReference>
<evidence type="ECO:0000256" key="3">
    <source>
        <dbReference type="ARBA" id="ARBA00022801"/>
    </source>
</evidence>
<organism evidence="10 11">
    <name type="scientific">Rhynchospora pubera</name>
    <dbReference type="NCBI Taxonomy" id="906938"/>
    <lineage>
        <taxon>Eukaryota</taxon>
        <taxon>Viridiplantae</taxon>
        <taxon>Streptophyta</taxon>
        <taxon>Embryophyta</taxon>
        <taxon>Tracheophyta</taxon>
        <taxon>Spermatophyta</taxon>
        <taxon>Magnoliopsida</taxon>
        <taxon>Liliopsida</taxon>
        <taxon>Poales</taxon>
        <taxon>Cyperaceae</taxon>
        <taxon>Cyperoideae</taxon>
        <taxon>Rhynchosporeae</taxon>
        <taxon>Rhynchospora</taxon>
    </lineage>
</organism>
<protein>
    <recommendedName>
        <fullName evidence="2">soluble epoxide hydrolase</fullName>
        <ecNumber evidence="2">3.3.2.10</ecNumber>
    </recommendedName>
</protein>
<dbReference type="Pfam" id="PF00561">
    <property type="entry name" value="Abhydrolase_1"/>
    <property type="match status" value="1"/>
</dbReference>
<dbReference type="FunFam" id="3.40.50.1820:FF:000161">
    <property type="entry name" value="Epoxide hydrolase"/>
    <property type="match status" value="1"/>
</dbReference>
<gene>
    <name evidence="10" type="ORF">LUZ62_040791</name>
</gene>
<comment type="caution">
    <text evidence="10">The sequence shown here is derived from an EMBL/GenBank/DDBJ whole genome shotgun (WGS) entry which is preliminary data.</text>
</comment>
<dbReference type="EC" id="3.3.2.10" evidence="2"/>
<evidence type="ECO:0000256" key="6">
    <source>
        <dbReference type="ARBA" id="ARBA00058358"/>
    </source>
</evidence>
<proteinExistence type="inferred from homology"/>
<comment type="function">
    <text evidence="6">Epoxide hydrolase involved in the biosynthesis of cucurbitacin and mogroside tetracyclic triterpene natural products (e.g. siamenoside I and mogrosides IV, V and VI). Cucurbitacins have cytotoxic properties and exhibit deterrent taste as a defense barrier against herbivores. Mogrosides are nonsugar highly oxygenated compounds used as high-intensity zero-calorie sweeteners; they also possess pharmacological properties such as regulating immunity, lowering blood sugar and lipid levels, protecting the liver, and acting as antioxidants and antitumor agents. Catalyzes the hydrolysis of aromatic epoxide-containing substrates, such as the conversion of 24,25-epoxycucurbitadienol to 24,25-dihydroxycucurbitadienol.</text>
</comment>
<dbReference type="AlphaFoldDB" id="A0AAV8F7A0"/>
<evidence type="ECO:0000256" key="7">
    <source>
        <dbReference type="ARBA" id="ARBA00093212"/>
    </source>
</evidence>
<dbReference type="Gene3D" id="3.40.50.1820">
    <property type="entry name" value="alpha/beta hydrolase"/>
    <property type="match status" value="1"/>
</dbReference>
<feature type="region of interest" description="Disordered" evidence="8">
    <location>
        <begin position="1"/>
        <end position="21"/>
    </location>
</feature>
<comment type="catalytic activity">
    <reaction evidence="7">
        <text>(24S)-24,25-epoxycucurbitadienol + H2O = (24R)-24,25-dihydroxycucurbitadienol</text>
        <dbReference type="Rhea" id="RHEA:81855"/>
        <dbReference type="ChEBI" id="CHEBI:15377"/>
        <dbReference type="ChEBI" id="CHEBI:229949"/>
        <dbReference type="ChEBI" id="CHEBI:229950"/>
    </reaction>
    <physiologicalReaction direction="left-to-right" evidence="7">
        <dbReference type="Rhea" id="RHEA:81856"/>
    </physiologicalReaction>
</comment>
<evidence type="ECO:0000259" key="9">
    <source>
        <dbReference type="Pfam" id="PF00561"/>
    </source>
</evidence>
<evidence type="ECO:0000256" key="5">
    <source>
        <dbReference type="ARBA" id="ARBA00051067"/>
    </source>
</evidence>
<evidence type="ECO:0000256" key="4">
    <source>
        <dbReference type="ARBA" id="ARBA00038334"/>
    </source>
</evidence>
<feature type="compositionally biased region" description="Pro residues" evidence="8">
    <location>
        <begin position="1"/>
        <end position="10"/>
    </location>
</feature>
<dbReference type="PRINTS" id="PR00412">
    <property type="entry name" value="EPOXHYDRLASE"/>
</dbReference>
<sequence>MGPHQFPFPLPSSQSNSHFSIHSFTTPSAKEREMESIVHRMVKVNGATLHVAEKGEGPVVLLLHGFPELWYSWRHQILSLAGRGYRAVAPDLRGYGLSNCPPNVSDYSLFHVVGDLIALVKSLGVHQVFVVGHDWGAMVAWHLCMIRPDLVKALVNLSVVYQARHPTKKPVDSIKAVFGEDHYIVRFQEPGVAEAEFSRIDTKLVLKKFLTYRKPKALIVPKEKGFGGSPDTIINLPSWLSEEDVAYYATNFDKTGFTGGLNYYRCMNLNWEMSAPWTDEPIKVPVKFMVGDLDLTYHSPGVQDYIHKGGFSKNVPFLQEVVVMEGVGHFINQERPHEVSDHIYEFIKKF</sequence>
<keyword evidence="11" id="KW-1185">Reference proteome</keyword>
<evidence type="ECO:0000256" key="2">
    <source>
        <dbReference type="ARBA" id="ARBA00013006"/>
    </source>
</evidence>
<dbReference type="Proteomes" id="UP001140206">
    <property type="component" value="Chromosome 2"/>
</dbReference>
<dbReference type="InterPro" id="IPR000639">
    <property type="entry name" value="Epox_hydrolase-like"/>
</dbReference>
<comment type="catalytic activity">
    <reaction evidence="5">
        <text>an epoxide + H2O = an ethanediol</text>
        <dbReference type="Rhea" id="RHEA:19037"/>
        <dbReference type="ChEBI" id="CHEBI:15377"/>
        <dbReference type="ChEBI" id="CHEBI:32955"/>
        <dbReference type="ChEBI" id="CHEBI:140594"/>
        <dbReference type="EC" id="3.3.2.10"/>
    </reaction>
    <physiologicalReaction direction="left-to-right" evidence="5">
        <dbReference type="Rhea" id="RHEA:19038"/>
    </physiologicalReaction>
</comment>
<comment type="pathway">
    <text evidence="1">Secondary metabolite biosynthesis; terpenoid biosynthesis.</text>
</comment>
<accession>A0AAV8F7A0</accession>
<dbReference type="EMBL" id="JAMFTS010000002">
    <property type="protein sequence ID" value="KAJ4789545.1"/>
    <property type="molecule type" value="Genomic_DNA"/>
</dbReference>
<comment type="similarity">
    <text evidence="4">Belongs to the AB hydrolase superfamily. Epoxide hydrolase family.</text>
</comment>
<feature type="compositionally biased region" description="Low complexity" evidence="8">
    <location>
        <begin position="12"/>
        <end position="21"/>
    </location>
</feature>
<evidence type="ECO:0000313" key="11">
    <source>
        <dbReference type="Proteomes" id="UP001140206"/>
    </source>
</evidence>
<keyword evidence="3" id="KW-0378">Hydrolase</keyword>
<evidence type="ECO:0000313" key="10">
    <source>
        <dbReference type="EMBL" id="KAJ4789545.1"/>
    </source>
</evidence>
<dbReference type="SUPFAM" id="SSF53474">
    <property type="entry name" value="alpha/beta-Hydrolases"/>
    <property type="match status" value="1"/>
</dbReference>
<dbReference type="InterPro" id="IPR029058">
    <property type="entry name" value="AB_hydrolase_fold"/>
</dbReference>
<dbReference type="InterPro" id="IPR000073">
    <property type="entry name" value="AB_hydrolase_1"/>
</dbReference>
<feature type="domain" description="AB hydrolase-1" evidence="9">
    <location>
        <begin position="58"/>
        <end position="168"/>
    </location>
</feature>
<evidence type="ECO:0000256" key="1">
    <source>
        <dbReference type="ARBA" id="ARBA00004721"/>
    </source>
</evidence>
<name>A0AAV8F7A0_9POAL</name>
<reference evidence="10" key="1">
    <citation type="submission" date="2022-08" db="EMBL/GenBank/DDBJ databases">
        <authorList>
            <person name="Marques A."/>
        </authorList>
    </citation>
    <scope>NUCLEOTIDE SEQUENCE</scope>
    <source>
        <strain evidence="10">RhyPub2mFocal</strain>
        <tissue evidence="10">Leaves</tissue>
    </source>
</reference>
<evidence type="ECO:0000256" key="8">
    <source>
        <dbReference type="SAM" id="MobiDB-lite"/>
    </source>
</evidence>